<comment type="subcellular location">
    <subcellularLocation>
        <location evidence="1">Membrane</location>
    </subcellularLocation>
</comment>
<feature type="compositionally biased region" description="Pro residues" evidence="8">
    <location>
        <begin position="1"/>
        <end position="10"/>
    </location>
</feature>
<dbReference type="EMBL" id="CP036402">
    <property type="protein sequence ID" value="QBI18130.1"/>
    <property type="molecule type" value="Genomic_DNA"/>
</dbReference>
<dbReference type="InterPro" id="IPR013685">
    <property type="entry name" value="POTRA_FtsQ_type"/>
</dbReference>
<evidence type="ECO:0000256" key="9">
    <source>
        <dbReference type="SAM" id="Phobius"/>
    </source>
</evidence>
<feature type="domain" description="POTRA" evidence="10">
    <location>
        <begin position="67"/>
        <end position="135"/>
    </location>
</feature>
<accession>A0A411YA89</accession>
<dbReference type="PANTHER" id="PTHR37820">
    <property type="entry name" value="CELL DIVISION PROTEIN DIVIB"/>
    <property type="match status" value="1"/>
</dbReference>
<dbReference type="Gene3D" id="3.10.20.310">
    <property type="entry name" value="membrane protein fhac"/>
    <property type="match status" value="1"/>
</dbReference>
<dbReference type="PROSITE" id="PS51779">
    <property type="entry name" value="POTRA"/>
    <property type="match status" value="1"/>
</dbReference>
<feature type="region of interest" description="Disordered" evidence="8">
    <location>
        <begin position="1"/>
        <end position="21"/>
    </location>
</feature>
<keyword evidence="6 9" id="KW-0472">Membrane</keyword>
<evidence type="ECO:0000256" key="4">
    <source>
        <dbReference type="ARBA" id="ARBA00022692"/>
    </source>
</evidence>
<evidence type="ECO:0000256" key="1">
    <source>
        <dbReference type="ARBA" id="ARBA00004370"/>
    </source>
</evidence>
<gene>
    <name evidence="11" type="ORF">ER308_00115</name>
</gene>
<evidence type="ECO:0000256" key="2">
    <source>
        <dbReference type="ARBA" id="ARBA00022475"/>
    </source>
</evidence>
<dbReference type="GO" id="GO:0051301">
    <property type="term" value="P:cell division"/>
    <property type="evidence" value="ECO:0007669"/>
    <property type="project" value="UniProtKB-KW"/>
</dbReference>
<evidence type="ECO:0000259" key="10">
    <source>
        <dbReference type="PROSITE" id="PS51779"/>
    </source>
</evidence>
<dbReference type="GO" id="GO:0005886">
    <property type="term" value="C:plasma membrane"/>
    <property type="evidence" value="ECO:0007669"/>
    <property type="project" value="TreeGrafter"/>
</dbReference>
<proteinExistence type="predicted"/>
<keyword evidence="3" id="KW-0132">Cell division</keyword>
<keyword evidence="7" id="KW-0131">Cell cycle</keyword>
<dbReference type="KEGG" id="erz:ER308_00115"/>
<keyword evidence="12" id="KW-1185">Reference proteome</keyword>
<dbReference type="InterPro" id="IPR034746">
    <property type="entry name" value="POTRA"/>
</dbReference>
<protein>
    <submittedName>
        <fullName evidence="11">FtsQ-type POTRA domain-containing protein</fullName>
    </submittedName>
</protein>
<keyword evidence="5 9" id="KW-1133">Transmembrane helix</keyword>
<dbReference type="OrthoDB" id="9790760at2"/>
<evidence type="ECO:0000256" key="8">
    <source>
        <dbReference type="SAM" id="MobiDB-lite"/>
    </source>
</evidence>
<dbReference type="Proteomes" id="UP000291469">
    <property type="component" value="Chromosome"/>
</dbReference>
<evidence type="ECO:0000313" key="11">
    <source>
        <dbReference type="EMBL" id="QBI18130.1"/>
    </source>
</evidence>
<dbReference type="Pfam" id="PF08478">
    <property type="entry name" value="POTRA_1"/>
    <property type="match status" value="1"/>
</dbReference>
<evidence type="ECO:0000256" key="7">
    <source>
        <dbReference type="ARBA" id="ARBA00023306"/>
    </source>
</evidence>
<evidence type="ECO:0000313" key="12">
    <source>
        <dbReference type="Proteomes" id="UP000291469"/>
    </source>
</evidence>
<keyword evidence="4 9" id="KW-0812">Transmembrane</keyword>
<evidence type="ECO:0000256" key="5">
    <source>
        <dbReference type="ARBA" id="ARBA00022989"/>
    </source>
</evidence>
<evidence type="ECO:0000256" key="3">
    <source>
        <dbReference type="ARBA" id="ARBA00022618"/>
    </source>
</evidence>
<dbReference type="AlphaFoldDB" id="A0A411YA89"/>
<evidence type="ECO:0000256" key="6">
    <source>
        <dbReference type="ARBA" id="ARBA00023136"/>
    </source>
</evidence>
<dbReference type="RefSeq" id="WP_131153128.1">
    <property type="nucleotide sequence ID" value="NZ_CP036402.1"/>
</dbReference>
<feature type="transmembrane region" description="Helical" evidence="9">
    <location>
        <begin position="44"/>
        <end position="67"/>
    </location>
</feature>
<name>A0A411YA89_9ACTN</name>
<sequence>MSGPAAPPRAPADVHGVGHTGMDPAIRARRAAVHAAARRRRARWIGSTLAVVAIVLAAAAVAASPLFDVERVAVHGAGEDRADEVRARAGIEPGDNLVLADVGEARAATEALPWVAEADVSRVPPGEVRITVAAREPLAVVRLEDRSWLVDDRGVVLTGGGRDDLVHIDAPGADVPSPGGEIGEPAVINAIAFHARLPSDIADRITAYEAHDVLELRARLEADGGTVWARVGRAEDVPHKAGVLAGLLRELPREVHDAAEVDVRVPDSPVLVPADDGEGDT</sequence>
<reference evidence="11 12" key="1">
    <citation type="submission" date="2019-01" db="EMBL/GenBank/DDBJ databases">
        <title>Egibacter rhizosphaerae EGI 80759T.</title>
        <authorList>
            <person name="Chen D.-D."/>
            <person name="Tian Y."/>
            <person name="Jiao J.-Y."/>
            <person name="Zhang X.-T."/>
            <person name="Zhang Y.-G."/>
            <person name="Zhang Y."/>
            <person name="Xiao M."/>
            <person name="Shu W.-S."/>
            <person name="Li W.-J."/>
        </authorList>
    </citation>
    <scope>NUCLEOTIDE SEQUENCE [LARGE SCALE GENOMIC DNA]</scope>
    <source>
        <strain evidence="11 12">EGI 80759</strain>
    </source>
</reference>
<dbReference type="PANTHER" id="PTHR37820:SF1">
    <property type="entry name" value="CELL DIVISION PROTEIN FTSQ"/>
    <property type="match status" value="1"/>
</dbReference>
<keyword evidence="2" id="KW-1003">Cell membrane</keyword>
<organism evidence="11 12">
    <name type="scientific">Egibacter rhizosphaerae</name>
    <dbReference type="NCBI Taxonomy" id="1670831"/>
    <lineage>
        <taxon>Bacteria</taxon>
        <taxon>Bacillati</taxon>
        <taxon>Actinomycetota</taxon>
        <taxon>Nitriliruptoria</taxon>
        <taxon>Egibacterales</taxon>
        <taxon>Egibacteraceae</taxon>
        <taxon>Egibacter</taxon>
    </lineage>
</organism>
<dbReference type="InterPro" id="IPR050487">
    <property type="entry name" value="FtsQ_DivIB"/>
</dbReference>